<feature type="transmembrane region" description="Helical" evidence="5">
    <location>
        <begin position="541"/>
        <end position="560"/>
    </location>
</feature>
<feature type="transmembrane region" description="Helical" evidence="5">
    <location>
        <begin position="71"/>
        <end position="90"/>
    </location>
</feature>
<dbReference type="RefSeq" id="WP_176623968.1">
    <property type="nucleotide sequence ID" value="NZ_JABXXQ010000152.1"/>
</dbReference>
<dbReference type="InterPro" id="IPR000515">
    <property type="entry name" value="MetI-like"/>
</dbReference>
<gene>
    <name evidence="7" type="ORF">FHR90_002706</name>
    <name evidence="8" type="ORF">HUK83_08825</name>
</gene>
<dbReference type="AlphaFoldDB" id="A0A839V5P9"/>
<accession>A0A839V5P9</accession>
<evidence type="ECO:0000313" key="8">
    <source>
        <dbReference type="EMBL" id="NVN30437.1"/>
    </source>
</evidence>
<keyword evidence="9" id="KW-1185">Reference proteome</keyword>
<feature type="transmembrane region" description="Helical" evidence="5">
    <location>
        <begin position="408"/>
        <end position="432"/>
    </location>
</feature>
<evidence type="ECO:0000256" key="3">
    <source>
        <dbReference type="ARBA" id="ARBA00022989"/>
    </source>
</evidence>
<dbReference type="EMBL" id="JACHXV010000012">
    <property type="protein sequence ID" value="MBB3174859.1"/>
    <property type="molecule type" value="Genomic_DNA"/>
</dbReference>
<keyword evidence="4 5" id="KW-0472">Membrane</keyword>
<feature type="transmembrane region" description="Helical" evidence="5">
    <location>
        <begin position="97"/>
        <end position="123"/>
    </location>
</feature>
<dbReference type="Pfam" id="PF00528">
    <property type="entry name" value="BPD_transp_1"/>
    <property type="match status" value="2"/>
</dbReference>
<dbReference type="Proteomes" id="UP000565205">
    <property type="component" value="Unassembled WGS sequence"/>
</dbReference>
<reference evidence="7 9" key="2">
    <citation type="submission" date="2020-08" db="EMBL/GenBank/DDBJ databases">
        <title>Genomic Encyclopedia of Type Strains, Phase III (KMG-III): the genomes of soil and plant-associated and newly described type strains.</title>
        <authorList>
            <person name="Whitman W."/>
        </authorList>
    </citation>
    <scope>NUCLEOTIDE SEQUENCE [LARGE SCALE GENOMIC DNA]</scope>
    <source>
        <strain evidence="7 9">CECT 8088</strain>
    </source>
</reference>
<feature type="transmembrane region" description="Helical" evidence="5">
    <location>
        <begin position="239"/>
        <end position="259"/>
    </location>
</feature>
<feature type="transmembrane region" description="Helical" evidence="5">
    <location>
        <begin position="21"/>
        <end position="38"/>
    </location>
</feature>
<organism evidence="7 9">
    <name type="scientific">Endobacter medicaginis</name>
    <dbReference type="NCBI Taxonomy" id="1181271"/>
    <lineage>
        <taxon>Bacteria</taxon>
        <taxon>Pseudomonadati</taxon>
        <taxon>Pseudomonadota</taxon>
        <taxon>Alphaproteobacteria</taxon>
        <taxon>Acetobacterales</taxon>
        <taxon>Acetobacteraceae</taxon>
        <taxon>Endobacter</taxon>
    </lineage>
</organism>
<dbReference type="SUPFAM" id="SSF161098">
    <property type="entry name" value="MetI-like"/>
    <property type="match status" value="2"/>
</dbReference>
<dbReference type="Proteomes" id="UP000557688">
    <property type="component" value="Unassembled WGS sequence"/>
</dbReference>
<dbReference type="Gene3D" id="1.10.3720.10">
    <property type="entry name" value="MetI-like"/>
    <property type="match status" value="2"/>
</dbReference>
<evidence type="ECO:0000259" key="6">
    <source>
        <dbReference type="PROSITE" id="PS50928"/>
    </source>
</evidence>
<feature type="domain" description="ABC transmembrane type-1" evidence="6">
    <location>
        <begin position="373"/>
        <end position="559"/>
    </location>
</feature>
<name>A0A839V5P9_9PROT</name>
<comment type="caution">
    <text evidence="7">The sequence shown here is derived from an EMBL/GenBank/DDBJ whole genome shotgun (WGS) entry which is preliminary data.</text>
</comment>
<evidence type="ECO:0000313" key="7">
    <source>
        <dbReference type="EMBL" id="MBB3174859.1"/>
    </source>
</evidence>
<keyword evidence="3 5" id="KW-1133">Transmembrane helix</keyword>
<sequence length="574" mass="62742">MWTPRASANAAVRTTPNVFDLMAILIMLGAAITIAGVARHTLAPLSAPGAAEIHLDPAFLPGYAVRTTARMFAALGLSLLFTFTYAVLAAKSRRAGLILVPVLDILQSIPIFGFLTFTVVFFMGLFPGRVLGAELAAIFTIFTSQAWNMAFSMYQSLTTVPRELDEASRCFGLSAWQKFWRLEVPFAIPGLVWNTMMSMSGGWFMVVASEAISVGDVHVVLPGIGSYVGAAIAAQDIHAVFYAIVAMLVVIIAYDQLIFRPVVAWSARFRYEMTQGAVAQDPWMLTLLRRTRLLAAGGRIFGSMVSAFAGLRIGPRAGFDRKPLLPPQAMNVIWAASLVTLVGFAAWQIAMYVHHSVSWHEVGRAVLYGFYTMLRVIAMIALATLIWVPVGVWLGLRPAWARRAQPVAQFLAAFPANLFFPLFVVVIVAFHLNPDIWLTPLMVLGTQWYILFNVVAGAAAFPGELLEASRNFNVRGWLWWRSVILPGIAPYYITGAITASGGAWNASLLAEVASWGHTTLHAHGIGAYITDATTAGETARVALGMVVMTLFVLSFNRIVWRPMYAYAARRLTFA</sequence>
<evidence type="ECO:0000256" key="2">
    <source>
        <dbReference type="ARBA" id="ARBA00022692"/>
    </source>
</evidence>
<proteinExistence type="inferred from homology"/>
<comment type="similarity">
    <text evidence="5">Belongs to the binding-protein-dependent transport system permease family.</text>
</comment>
<keyword evidence="5" id="KW-0813">Transport</keyword>
<dbReference type="InterPro" id="IPR035906">
    <property type="entry name" value="MetI-like_sf"/>
</dbReference>
<dbReference type="PANTHER" id="PTHR42744">
    <property type="entry name" value="BINDING-PROTEIN-DEPENDENT TRANSPORT SYSTEMS INNER MEMBRANE COMPONENT"/>
    <property type="match status" value="1"/>
</dbReference>
<feature type="transmembrane region" description="Helical" evidence="5">
    <location>
        <begin position="373"/>
        <end position="396"/>
    </location>
</feature>
<dbReference type="GO" id="GO:0055085">
    <property type="term" value="P:transmembrane transport"/>
    <property type="evidence" value="ECO:0007669"/>
    <property type="project" value="InterPro"/>
</dbReference>
<evidence type="ECO:0000313" key="10">
    <source>
        <dbReference type="Proteomes" id="UP000565205"/>
    </source>
</evidence>
<dbReference type="PANTHER" id="PTHR42744:SF1">
    <property type="entry name" value="BINDING-PROTEIN-DEPENDENT TRANSPORT SYSTEMS INNER MEMBRANE COMPONENT"/>
    <property type="match status" value="1"/>
</dbReference>
<evidence type="ECO:0000256" key="1">
    <source>
        <dbReference type="ARBA" id="ARBA00004651"/>
    </source>
</evidence>
<evidence type="ECO:0000256" key="4">
    <source>
        <dbReference type="ARBA" id="ARBA00023136"/>
    </source>
</evidence>
<feature type="transmembrane region" description="Helical" evidence="5">
    <location>
        <begin position="135"/>
        <end position="154"/>
    </location>
</feature>
<dbReference type="EMBL" id="JABXXQ010000152">
    <property type="protein sequence ID" value="NVN30437.1"/>
    <property type="molecule type" value="Genomic_DNA"/>
</dbReference>
<dbReference type="PROSITE" id="PS50928">
    <property type="entry name" value="ABC_TM1"/>
    <property type="match status" value="2"/>
</dbReference>
<feature type="domain" description="ABC transmembrane type-1" evidence="6">
    <location>
        <begin position="64"/>
        <end position="258"/>
    </location>
</feature>
<feature type="transmembrane region" description="Helical" evidence="5">
    <location>
        <begin position="447"/>
        <end position="466"/>
    </location>
</feature>
<protein>
    <submittedName>
        <fullName evidence="8">ABC transporter permease subunit</fullName>
    </submittedName>
    <submittedName>
        <fullName evidence="7">NitT/TauT family transport system permease protein</fullName>
    </submittedName>
</protein>
<feature type="transmembrane region" description="Helical" evidence="5">
    <location>
        <begin position="478"/>
        <end position="499"/>
    </location>
</feature>
<comment type="subcellular location">
    <subcellularLocation>
        <location evidence="1 5">Cell membrane</location>
        <topology evidence="1 5">Multi-pass membrane protein</topology>
    </subcellularLocation>
</comment>
<evidence type="ECO:0000313" key="9">
    <source>
        <dbReference type="Proteomes" id="UP000557688"/>
    </source>
</evidence>
<feature type="transmembrane region" description="Helical" evidence="5">
    <location>
        <begin position="332"/>
        <end position="353"/>
    </location>
</feature>
<keyword evidence="2 5" id="KW-0812">Transmembrane</keyword>
<reference evidence="8 10" key="1">
    <citation type="submission" date="2020-06" db="EMBL/GenBank/DDBJ databases">
        <title>Description of novel acetic acid bacteria.</title>
        <authorList>
            <person name="Sombolestani A."/>
        </authorList>
    </citation>
    <scope>NUCLEOTIDE SEQUENCE [LARGE SCALE GENOMIC DNA]</scope>
    <source>
        <strain evidence="8 10">LMG 26838</strain>
    </source>
</reference>
<dbReference type="GO" id="GO:0005886">
    <property type="term" value="C:plasma membrane"/>
    <property type="evidence" value="ECO:0007669"/>
    <property type="project" value="UniProtKB-SubCell"/>
</dbReference>
<evidence type="ECO:0000256" key="5">
    <source>
        <dbReference type="RuleBase" id="RU363032"/>
    </source>
</evidence>
<dbReference type="CDD" id="cd06261">
    <property type="entry name" value="TM_PBP2"/>
    <property type="match status" value="2"/>
</dbReference>